<evidence type="ECO:0000313" key="3">
    <source>
        <dbReference type="Proteomes" id="UP001153712"/>
    </source>
</evidence>
<accession>A0A9N9XMX0</accession>
<sequence>MNDCKDELKEIQQTSQKIEKISRKEGLREGISAGRDGNFQASFDKGFQEGFKNGFMLGKHKGTLLATNKQSPVEQQMHQLLEHTNRGSCELCKNIESLKDEENIEQLIGIQNDSYKANSLILNTHFEQICANGNCSNKDFG</sequence>
<dbReference type="InterPro" id="IPR019191">
    <property type="entry name" value="Essential_protein_Yae1_N"/>
</dbReference>
<name>A0A9N9XMX0_PHYSR</name>
<dbReference type="EMBL" id="OU900108">
    <property type="protein sequence ID" value="CAG9858109.1"/>
    <property type="molecule type" value="Genomic_DNA"/>
</dbReference>
<feature type="domain" description="Essential protein Yae1 N-terminal" evidence="1">
    <location>
        <begin position="28"/>
        <end position="64"/>
    </location>
</feature>
<evidence type="ECO:0000259" key="1">
    <source>
        <dbReference type="Pfam" id="PF09811"/>
    </source>
</evidence>
<keyword evidence="3" id="KW-1185">Reference proteome</keyword>
<organism evidence="2 3">
    <name type="scientific">Phyllotreta striolata</name>
    <name type="common">Striped flea beetle</name>
    <name type="synonym">Crioceris striolata</name>
    <dbReference type="NCBI Taxonomy" id="444603"/>
    <lineage>
        <taxon>Eukaryota</taxon>
        <taxon>Metazoa</taxon>
        <taxon>Ecdysozoa</taxon>
        <taxon>Arthropoda</taxon>
        <taxon>Hexapoda</taxon>
        <taxon>Insecta</taxon>
        <taxon>Pterygota</taxon>
        <taxon>Neoptera</taxon>
        <taxon>Endopterygota</taxon>
        <taxon>Coleoptera</taxon>
        <taxon>Polyphaga</taxon>
        <taxon>Cucujiformia</taxon>
        <taxon>Chrysomeloidea</taxon>
        <taxon>Chrysomelidae</taxon>
        <taxon>Galerucinae</taxon>
        <taxon>Alticini</taxon>
        <taxon>Phyllotreta</taxon>
    </lineage>
</organism>
<gene>
    <name evidence="2" type="ORF">PHYEVI_LOCUS4500</name>
</gene>
<dbReference type="Pfam" id="PF09811">
    <property type="entry name" value="Yae1_N"/>
    <property type="match status" value="1"/>
</dbReference>
<proteinExistence type="predicted"/>
<reference evidence="2" key="1">
    <citation type="submission" date="2022-01" db="EMBL/GenBank/DDBJ databases">
        <authorList>
            <person name="King R."/>
        </authorList>
    </citation>
    <scope>NUCLEOTIDE SEQUENCE</scope>
</reference>
<dbReference type="Proteomes" id="UP001153712">
    <property type="component" value="Chromosome 15"/>
</dbReference>
<dbReference type="AlphaFoldDB" id="A0A9N9XMX0"/>
<evidence type="ECO:0000313" key="2">
    <source>
        <dbReference type="EMBL" id="CAG9858109.1"/>
    </source>
</evidence>
<protein>
    <recommendedName>
        <fullName evidence="1">Essential protein Yae1 N-terminal domain-containing protein</fullName>
    </recommendedName>
</protein>
<dbReference type="OrthoDB" id="20086at2759"/>